<dbReference type="Proteomes" id="UP000007437">
    <property type="component" value="Chromosome"/>
</dbReference>
<sequence length="68" mass="6981">MALAGLALFFWAKGSGIKSGSTGRAVSSFAITLVGLIALVQRCIPACSDGGGRRRRLSNGMAGRLSIK</sequence>
<organism evidence="1 2">
    <name type="scientific">Mycetohabitans rhizoxinica (strain DSM 19002 / CIP 109453 / HKI 454)</name>
    <name type="common">Paraburkholderia rhizoxinica</name>
    <dbReference type="NCBI Taxonomy" id="882378"/>
    <lineage>
        <taxon>Bacteria</taxon>
        <taxon>Pseudomonadati</taxon>
        <taxon>Pseudomonadota</taxon>
        <taxon>Betaproteobacteria</taxon>
        <taxon>Burkholderiales</taxon>
        <taxon>Burkholderiaceae</taxon>
        <taxon>Mycetohabitans</taxon>
    </lineage>
</organism>
<name>E5ALP4_MYCRK</name>
<protein>
    <submittedName>
        <fullName evidence="1">Nitrite extrusion protein</fullName>
    </submittedName>
</protein>
<dbReference type="HOGENOM" id="CLU_2785957_0_0_4"/>
<dbReference type="AlphaFoldDB" id="E5ALP4"/>
<evidence type="ECO:0000313" key="1">
    <source>
        <dbReference type="EMBL" id="CBW76065.1"/>
    </source>
</evidence>
<evidence type="ECO:0000313" key="2">
    <source>
        <dbReference type="Proteomes" id="UP000007437"/>
    </source>
</evidence>
<proteinExistence type="predicted"/>
<accession>E5ALP4</accession>
<dbReference type="STRING" id="882378.RBRH_02082"/>
<dbReference type="KEGG" id="brh:RBRH_02082"/>
<gene>
    <name evidence="1" type="ordered locus">RBRH_02082</name>
</gene>
<dbReference type="EMBL" id="FR687359">
    <property type="protein sequence ID" value="CBW76065.1"/>
    <property type="molecule type" value="Genomic_DNA"/>
</dbReference>
<reference evidence="1 2" key="1">
    <citation type="journal article" date="2011" name="J. Bacteriol.">
        <title>Complete genome sequence of Burkholderia rhizoxinica, an endosymbiont of Rhizopus microsporus.</title>
        <authorList>
            <person name="Lackner G."/>
            <person name="Moebius N."/>
            <person name="Partida-Martinez L."/>
            <person name="Hertweck C."/>
        </authorList>
    </citation>
    <scope>NUCLEOTIDE SEQUENCE [LARGE SCALE GENOMIC DNA]</scope>
    <source>
        <strain evidence="2">DSM 19002 / CIP 109453 / HKI 454</strain>
    </source>
</reference>